<name>A0ABY5S183_9HYPH</name>
<keyword evidence="2" id="KW-0614">Plasmid</keyword>
<geneLocation type="plasmid" evidence="2 3">
    <name>pR24_1</name>
</geneLocation>
<dbReference type="EMBL" id="CP102846">
    <property type="protein sequence ID" value="UVF22326.1"/>
    <property type="molecule type" value="Genomic_DNA"/>
</dbReference>
<evidence type="ECO:0000313" key="3">
    <source>
        <dbReference type="Proteomes" id="UP001017257"/>
    </source>
</evidence>
<dbReference type="InterPro" id="IPR054189">
    <property type="entry name" value="DUF6894"/>
</dbReference>
<dbReference type="Proteomes" id="UP001017257">
    <property type="component" value="Plasmid pR24_1"/>
</dbReference>
<dbReference type="RefSeq" id="WP_173945827.1">
    <property type="nucleotide sequence ID" value="NZ_CP102846.1"/>
</dbReference>
<evidence type="ECO:0000259" key="1">
    <source>
        <dbReference type="Pfam" id="PF21834"/>
    </source>
</evidence>
<proteinExistence type="predicted"/>
<gene>
    <name evidence="2" type="ORF">HPT29_026975</name>
</gene>
<sequence length="75" mass="8122">MPRFFFHLHDQNGFKQDEEGQDLPDVQAAHAEALKTAIEAAITTMTSVRFSGSLIQGRRDLSNILSSFAAGSGNA</sequence>
<evidence type="ECO:0000313" key="2">
    <source>
        <dbReference type="EMBL" id="UVF22326.1"/>
    </source>
</evidence>
<dbReference type="Pfam" id="PF21834">
    <property type="entry name" value="DUF6894"/>
    <property type="match status" value="1"/>
</dbReference>
<feature type="domain" description="DUF6894" evidence="1">
    <location>
        <begin position="3"/>
        <end position="41"/>
    </location>
</feature>
<protein>
    <recommendedName>
        <fullName evidence="1">DUF6894 domain-containing protein</fullName>
    </recommendedName>
</protein>
<keyword evidence="3" id="KW-1185">Reference proteome</keyword>
<organism evidence="2 3">
    <name type="scientific">Microvirga terrae</name>
    <dbReference type="NCBI Taxonomy" id="2740529"/>
    <lineage>
        <taxon>Bacteria</taxon>
        <taxon>Pseudomonadati</taxon>
        <taxon>Pseudomonadota</taxon>
        <taxon>Alphaproteobacteria</taxon>
        <taxon>Hyphomicrobiales</taxon>
        <taxon>Methylobacteriaceae</taxon>
        <taxon>Microvirga</taxon>
    </lineage>
</organism>
<accession>A0ABY5S183</accession>
<reference evidence="2" key="1">
    <citation type="submission" date="2022-08" db="EMBL/GenBank/DDBJ databases">
        <title>Microvirga terrae sp. nov., isolated from soil.</title>
        <authorList>
            <person name="Kim K.H."/>
            <person name="Seo Y.L."/>
            <person name="Kim J.M."/>
            <person name="Lee J.K."/>
            <person name="Han D.M."/>
            <person name="Jeon C.O."/>
        </authorList>
    </citation>
    <scope>NUCLEOTIDE SEQUENCE</scope>
    <source>
        <strain evidence="2">R24</strain>
        <plasmid evidence="2">pR24_1</plasmid>
    </source>
</reference>